<sequence length="141" mass="15551">MPATKSLPLETWLPLFNKRDDLKNTKEQDINDIPPGEKLAIVIAALTLLVAMKASGITLPAPVSPTITTTSDFSPIPVGEILRPEPVSIHNPHTNARRIRALSNNFPHGRDRIPVEHDTIIRAEEAVGPRRPKPALTWPIQ</sequence>
<evidence type="ECO:0000313" key="2">
    <source>
        <dbReference type="Proteomes" id="UP000276215"/>
    </source>
</evidence>
<proteinExistence type="predicted"/>
<dbReference type="EMBL" id="ML120398">
    <property type="protein sequence ID" value="RPA98143.1"/>
    <property type="molecule type" value="Genomic_DNA"/>
</dbReference>
<keyword evidence="2" id="KW-1185">Reference proteome</keyword>
<reference evidence="1 2" key="1">
    <citation type="journal article" date="2018" name="Nat. Ecol. Evol.">
        <title>Pezizomycetes genomes reveal the molecular basis of ectomycorrhizal truffle lifestyle.</title>
        <authorList>
            <person name="Murat C."/>
            <person name="Payen T."/>
            <person name="Noel B."/>
            <person name="Kuo A."/>
            <person name="Morin E."/>
            <person name="Chen J."/>
            <person name="Kohler A."/>
            <person name="Krizsan K."/>
            <person name="Balestrini R."/>
            <person name="Da Silva C."/>
            <person name="Montanini B."/>
            <person name="Hainaut M."/>
            <person name="Levati E."/>
            <person name="Barry K.W."/>
            <person name="Belfiori B."/>
            <person name="Cichocki N."/>
            <person name="Clum A."/>
            <person name="Dockter R.B."/>
            <person name="Fauchery L."/>
            <person name="Guy J."/>
            <person name="Iotti M."/>
            <person name="Le Tacon F."/>
            <person name="Lindquist E.A."/>
            <person name="Lipzen A."/>
            <person name="Malagnac F."/>
            <person name="Mello A."/>
            <person name="Molinier V."/>
            <person name="Miyauchi S."/>
            <person name="Poulain J."/>
            <person name="Riccioni C."/>
            <person name="Rubini A."/>
            <person name="Sitrit Y."/>
            <person name="Splivallo R."/>
            <person name="Traeger S."/>
            <person name="Wang M."/>
            <person name="Zifcakova L."/>
            <person name="Wipf D."/>
            <person name="Zambonelli A."/>
            <person name="Paolocci F."/>
            <person name="Nowrousian M."/>
            <person name="Ottonello S."/>
            <person name="Baldrian P."/>
            <person name="Spatafora J.W."/>
            <person name="Henrissat B."/>
            <person name="Nagy L.G."/>
            <person name="Aury J.M."/>
            <person name="Wincker P."/>
            <person name="Grigoriev I.V."/>
            <person name="Bonfante P."/>
            <person name="Martin F.M."/>
        </authorList>
    </citation>
    <scope>NUCLEOTIDE SEQUENCE [LARGE SCALE GENOMIC DNA]</scope>
    <source>
        <strain evidence="1 2">120613-1</strain>
    </source>
</reference>
<evidence type="ECO:0000313" key="1">
    <source>
        <dbReference type="EMBL" id="RPA98143.1"/>
    </source>
</evidence>
<name>A0A3N4JIS1_9PEZI</name>
<dbReference type="OrthoDB" id="5479481at2759"/>
<accession>A0A3N4JIS1</accession>
<dbReference type="AlphaFoldDB" id="A0A3N4JIS1"/>
<gene>
    <name evidence="1" type="ORF">L873DRAFT_1790483</name>
</gene>
<dbReference type="Proteomes" id="UP000276215">
    <property type="component" value="Unassembled WGS sequence"/>
</dbReference>
<protein>
    <submittedName>
        <fullName evidence="1">Uncharacterized protein</fullName>
    </submittedName>
</protein>
<organism evidence="1 2">
    <name type="scientific">Choiromyces venosus 120613-1</name>
    <dbReference type="NCBI Taxonomy" id="1336337"/>
    <lineage>
        <taxon>Eukaryota</taxon>
        <taxon>Fungi</taxon>
        <taxon>Dikarya</taxon>
        <taxon>Ascomycota</taxon>
        <taxon>Pezizomycotina</taxon>
        <taxon>Pezizomycetes</taxon>
        <taxon>Pezizales</taxon>
        <taxon>Tuberaceae</taxon>
        <taxon>Choiromyces</taxon>
    </lineage>
</organism>